<gene>
    <name evidence="2" type="ORF">V8G54_025261</name>
</gene>
<name>A0AAQ3N6R4_VIGMU</name>
<evidence type="ECO:0000256" key="1">
    <source>
        <dbReference type="SAM" id="MobiDB-lite"/>
    </source>
</evidence>
<evidence type="ECO:0000313" key="2">
    <source>
        <dbReference type="EMBL" id="WVZ04455.1"/>
    </source>
</evidence>
<dbReference type="EMBL" id="CP144694">
    <property type="protein sequence ID" value="WVZ04455.1"/>
    <property type="molecule type" value="Genomic_DNA"/>
</dbReference>
<dbReference type="AlphaFoldDB" id="A0AAQ3N6R4"/>
<sequence length="171" mass="19076">MILPILAPFTLYHEVIRVIWHLTLAIHSNTVRSESPSGSLVLKSTIVILSTHILQLGVVLERVYYAFSFYGVSTLHIIVVGEKKLFGTMELSATPNGLFGSVVPPHTHLHVVPIVLLDLLHARHVRGLRRVRWPHQNAITGCSTKEPNAVNDNPISKKHHGQPRKQGKEAF</sequence>
<feature type="compositionally biased region" description="Polar residues" evidence="1">
    <location>
        <begin position="142"/>
        <end position="154"/>
    </location>
</feature>
<dbReference type="Proteomes" id="UP001374535">
    <property type="component" value="Chromosome 7"/>
</dbReference>
<proteinExistence type="predicted"/>
<protein>
    <submittedName>
        <fullName evidence="2">Uncharacterized protein</fullName>
    </submittedName>
</protein>
<feature type="compositionally biased region" description="Basic residues" evidence="1">
    <location>
        <begin position="156"/>
        <end position="165"/>
    </location>
</feature>
<evidence type="ECO:0000313" key="3">
    <source>
        <dbReference type="Proteomes" id="UP001374535"/>
    </source>
</evidence>
<reference evidence="2 3" key="1">
    <citation type="journal article" date="2023" name="Life. Sci Alliance">
        <title>Evolutionary insights into 3D genome organization and epigenetic landscape of Vigna mungo.</title>
        <authorList>
            <person name="Junaid A."/>
            <person name="Singh B."/>
            <person name="Bhatia S."/>
        </authorList>
    </citation>
    <scope>NUCLEOTIDE SEQUENCE [LARGE SCALE GENOMIC DNA]</scope>
    <source>
        <strain evidence="2">Urdbean</strain>
    </source>
</reference>
<feature type="region of interest" description="Disordered" evidence="1">
    <location>
        <begin position="142"/>
        <end position="171"/>
    </location>
</feature>
<keyword evidence="3" id="KW-1185">Reference proteome</keyword>
<organism evidence="2 3">
    <name type="scientific">Vigna mungo</name>
    <name type="common">Black gram</name>
    <name type="synonym">Phaseolus mungo</name>
    <dbReference type="NCBI Taxonomy" id="3915"/>
    <lineage>
        <taxon>Eukaryota</taxon>
        <taxon>Viridiplantae</taxon>
        <taxon>Streptophyta</taxon>
        <taxon>Embryophyta</taxon>
        <taxon>Tracheophyta</taxon>
        <taxon>Spermatophyta</taxon>
        <taxon>Magnoliopsida</taxon>
        <taxon>eudicotyledons</taxon>
        <taxon>Gunneridae</taxon>
        <taxon>Pentapetalae</taxon>
        <taxon>rosids</taxon>
        <taxon>fabids</taxon>
        <taxon>Fabales</taxon>
        <taxon>Fabaceae</taxon>
        <taxon>Papilionoideae</taxon>
        <taxon>50 kb inversion clade</taxon>
        <taxon>NPAAA clade</taxon>
        <taxon>indigoferoid/millettioid clade</taxon>
        <taxon>Phaseoleae</taxon>
        <taxon>Vigna</taxon>
    </lineage>
</organism>
<accession>A0AAQ3N6R4</accession>